<sequence length="96" mass="11169">MMDQQSTFRKSLSENNTYTLYYKIAENMNSPVKIFTYYVTDTDTGKMVKKIESIAAEKIYWKDSNTLAIIPYTEMIQKSDVVGEINQPNEILIKIK</sequence>
<organism evidence="1 2">
    <name type="scientific">Halpernia humi</name>
    <dbReference type="NCBI Taxonomy" id="493375"/>
    <lineage>
        <taxon>Bacteria</taxon>
        <taxon>Pseudomonadati</taxon>
        <taxon>Bacteroidota</taxon>
        <taxon>Flavobacteriia</taxon>
        <taxon>Flavobacteriales</taxon>
        <taxon>Weeksellaceae</taxon>
        <taxon>Chryseobacterium group</taxon>
        <taxon>Halpernia</taxon>
    </lineage>
</organism>
<dbReference type="AlphaFoldDB" id="A0A1H5YTT9"/>
<name>A0A1H5YTT9_9FLAO</name>
<accession>A0A1H5YTT9</accession>
<keyword evidence="2" id="KW-1185">Reference proteome</keyword>
<protein>
    <submittedName>
        <fullName evidence="1">Uncharacterized protein</fullName>
    </submittedName>
</protein>
<evidence type="ECO:0000313" key="2">
    <source>
        <dbReference type="Proteomes" id="UP000236738"/>
    </source>
</evidence>
<dbReference type="EMBL" id="FNUS01000004">
    <property type="protein sequence ID" value="SEG27689.1"/>
    <property type="molecule type" value="Genomic_DNA"/>
</dbReference>
<reference evidence="2" key="1">
    <citation type="submission" date="2016-10" db="EMBL/GenBank/DDBJ databases">
        <authorList>
            <person name="Varghese N."/>
            <person name="Submissions S."/>
        </authorList>
    </citation>
    <scope>NUCLEOTIDE SEQUENCE [LARGE SCALE GENOMIC DNA]</scope>
    <source>
        <strain evidence="2">DSM 21580</strain>
    </source>
</reference>
<proteinExistence type="predicted"/>
<evidence type="ECO:0000313" key="1">
    <source>
        <dbReference type="EMBL" id="SEG27689.1"/>
    </source>
</evidence>
<dbReference type="Proteomes" id="UP000236738">
    <property type="component" value="Unassembled WGS sequence"/>
</dbReference>
<gene>
    <name evidence="1" type="ORF">SAMN05421847_1867</name>
</gene>